<dbReference type="InterPro" id="IPR009293">
    <property type="entry name" value="UPF0478"/>
</dbReference>
<dbReference type="EMBL" id="BIMR01000202">
    <property type="protein sequence ID" value="GCE77361.1"/>
    <property type="molecule type" value="Genomic_DNA"/>
</dbReference>
<keyword evidence="1" id="KW-1133">Transmembrane helix</keyword>
<evidence type="ECO:0000256" key="1">
    <source>
        <dbReference type="SAM" id="Phobius"/>
    </source>
</evidence>
<reference evidence="2 3" key="1">
    <citation type="submission" date="2019-01" db="EMBL/GenBank/DDBJ databases">
        <title>Draft genome sequence of Cellulomonas takizawaensis strain TKZ-21.</title>
        <authorList>
            <person name="Yamamura H."/>
            <person name="Hayashi T."/>
            <person name="Hamada M."/>
            <person name="Serisawa Y."/>
            <person name="Matsuyama K."/>
            <person name="Nakagawa Y."/>
            <person name="Otoguro M."/>
            <person name="Yanagida F."/>
            <person name="Hayakawa M."/>
        </authorList>
    </citation>
    <scope>NUCLEOTIDE SEQUENCE [LARGE SCALE GENOMIC DNA]</scope>
    <source>
        <strain evidence="2 3">NBRC12680</strain>
    </source>
</reference>
<keyword evidence="1" id="KW-0472">Membrane</keyword>
<dbReference type="Proteomes" id="UP000289954">
    <property type="component" value="Unassembled WGS sequence"/>
</dbReference>
<dbReference type="RefSeq" id="WP_130781968.1">
    <property type="nucleotide sequence ID" value="NZ_BIMR01000202.1"/>
</dbReference>
<feature type="transmembrane region" description="Helical" evidence="1">
    <location>
        <begin position="6"/>
        <end position="27"/>
    </location>
</feature>
<keyword evidence="3" id="KW-1185">Reference proteome</keyword>
<evidence type="ECO:0008006" key="4">
    <source>
        <dbReference type="Google" id="ProtNLM"/>
    </source>
</evidence>
<sequence length="122" mass="12425">MSVGDVAGLIAAIAFVLLVGLLAVPLLKLGRVLDETRDSVKELTEHTVPVLDETATLVASSNVQLEHIDTVTTAAAQVSENVSALTALFAATVGGPMIKVAAFSYGVRRALSGLVAGAGKGR</sequence>
<dbReference type="Pfam" id="PF06103">
    <property type="entry name" value="DUF948"/>
    <property type="match status" value="1"/>
</dbReference>
<dbReference type="AlphaFoldDB" id="A0A402DT98"/>
<comment type="caution">
    <text evidence="2">The sequence shown here is derived from an EMBL/GenBank/DDBJ whole genome shotgun (WGS) entry which is preliminary data.</text>
</comment>
<evidence type="ECO:0000313" key="3">
    <source>
        <dbReference type="Proteomes" id="UP000289954"/>
    </source>
</evidence>
<protein>
    <recommendedName>
        <fullName evidence="4">DUF948 domain-containing protein</fullName>
    </recommendedName>
</protein>
<keyword evidence="1" id="KW-0812">Transmembrane</keyword>
<accession>A0A402DT98</accession>
<evidence type="ECO:0000313" key="2">
    <source>
        <dbReference type="EMBL" id="GCE77361.1"/>
    </source>
</evidence>
<dbReference type="OrthoDB" id="3237344at2"/>
<gene>
    <name evidence="2" type="ORF">CBZ_24170</name>
</gene>
<name>A0A402DT98_9CELL</name>
<proteinExistence type="predicted"/>
<organism evidence="2 3">
    <name type="scientific">Cellulomonas biazotea</name>
    <dbReference type="NCBI Taxonomy" id="1709"/>
    <lineage>
        <taxon>Bacteria</taxon>
        <taxon>Bacillati</taxon>
        <taxon>Actinomycetota</taxon>
        <taxon>Actinomycetes</taxon>
        <taxon>Micrococcales</taxon>
        <taxon>Cellulomonadaceae</taxon>
        <taxon>Cellulomonas</taxon>
    </lineage>
</organism>